<sequence length="149" mass="17196">MLVDLSEDTAQSQASSVLSPVSDEMSPGIKSPLKKYDVANSEDEFIPCTRKYFPYCSTEAVKPPRRSVEVDYVPKETSPHKKLSSPFKRIIPEDAKSNFKDPPKYYFPKRKEFKCDVCDLYLNSQEQMFQHFKGSKHKANSDEEQFKNN</sequence>
<keyword evidence="3" id="KW-0863">Zinc-finger</keyword>
<dbReference type="Gene3D" id="3.30.160.60">
    <property type="entry name" value="Classic Zinc Finger"/>
    <property type="match status" value="1"/>
</dbReference>
<dbReference type="HOGENOM" id="CLU_1751522_0_0_1"/>
<protein>
    <recommendedName>
        <fullName evidence="7">Matrin-type domain-containing protein</fullName>
    </recommendedName>
</protein>
<organism evidence="8 9">
    <name type="scientific">Daphnia pulex</name>
    <name type="common">Water flea</name>
    <dbReference type="NCBI Taxonomy" id="6669"/>
    <lineage>
        <taxon>Eukaryota</taxon>
        <taxon>Metazoa</taxon>
        <taxon>Ecdysozoa</taxon>
        <taxon>Arthropoda</taxon>
        <taxon>Crustacea</taxon>
        <taxon>Branchiopoda</taxon>
        <taxon>Diplostraca</taxon>
        <taxon>Cladocera</taxon>
        <taxon>Anomopoda</taxon>
        <taxon>Daphniidae</taxon>
        <taxon>Daphnia</taxon>
    </lineage>
</organism>
<dbReference type="InParanoid" id="E9GI37"/>
<dbReference type="Pfam" id="PF12874">
    <property type="entry name" value="zf-met"/>
    <property type="match status" value="1"/>
</dbReference>
<keyword evidence="5" id="KW-0539">Nucleus</keyword>
<dbReference type="AlphaFoldDB" id="E9GI37"/>
<dbReference type="InterPro" id="IPR013087">
    <property type="entry name" value="Znf_C2H2_type"/>
</dbReference>
<dbReference type="Proteomes" id="UP000000305">
    <property type="component" value="Unassembled WGS sequence"/>
</dbReference>
<feature type="region of interest" description="Disordered" evidence="6">
    <location>
        <begin position="1"/>
        <end position="33"/>
    </location>
</feature>
<evidence type="ECO:0000256" key="1">
    <source>
        <dbReference type="ARBA" id="ARBA00004123"/>
    </source>
</evidence>
<evidence type="ECO:0000259" key="7">
    <source>
        <dbReference type="PROSITE" id="PS50171"/>
    </source>
</evidence>
<gene>
    <name evidence="8" type="ORF">DAPPUDRAFT_303820</name>
</gene>
<comment type="subcellular location">
    <subcellularLocation>
        <location evidence="1">Nucleus</location>
    </subcellularLocation>
</comment>
<dbReference type="InterPro" id="IPR036236">
    <property type="entry name" value="Znf_C2H2_sf"/>
</dbReference>
<evidence type="ECO:0000256" key="4">
    <source>
        <dbReference type="ARBA" id="ARBA00022833"/>
    </source>
</evidence>
<feature type="compositionally biased region" description="Polar residues" evidence="6">
    <location>
        <begin position="8"/>
        <end position="19"/>
    </location>
</feature>
<evidence type="ECO:0000256" key="3">
    <source>
        <dbReference type="ARBA" id="ARBA00022771"/>
    </source>
</evidence>
<keyword evidence="4" id="KW-0862">Zinc</keyword>
<dbReference type="InterPro" id="IPR000690">
    <property type="entry name" value="Matrin/U1-C_Znf_C2H2"/>
</dbReference>
<dbReference type="PROSITE" id="PS00028">
    <property type="entry name" value="ZINC_FINGER_C2H2_1"/>
    <property type="match status" value="1"/>
</dbReference>
<dbReference type="EMBL" id="GL732546">
    <property type="protein sequence ID" value="EFX80836.1"/>
    <property type="molecule type" value="Genomic_DNA"/>
</dbReference>
<evidence type="ECO:0000256" key="5">
    <source>
        <dbReference type="ARBA" id="ARBA00023242"/>
    </source>
</evidence>
<evidence type="ECO:0000256" key="6">
    <source>
        <dbReference type="SAM" id="MobiDB-lite"/>
    </source>
</evidence>
<feature type="domain" description="Matrin-type" evidence="7">
    <location>
        <begin position="113"/>
        <end position="143"/>
    </location>
</feature>
<dbReference type="GO" id="GO:0003676">
    <property type="term" value="F:nucleic acid binding"/>
    <property type="evidence" value="ECO:0007669"/>
    <property type="project" value="InterPro"/>
</dbReference>
<name>E9GI37_DAPPU</name>
<keyword evidence="2" id="KW-0479">Metal-binding</keyword>
<evidence type="ECO:0000313" key="9">
    <source>
        <dbReference type="Proteomes" id="UP000000305"/>
    </source>
</evidence>
<reference evidence="8 9" key="1">
    <citation type="journal article" date="2011" name="Science">
        <title>The ecoresponsive genome of Daphnia pulex.</title>
        <authorList>
            <person name="Colbourne J.K."/>
            <person name="Pfrender M.E."/>
            <person name="Gilbert D."/>
            <person name="Thomas W.K."/>
            <person name="Tucker A."/>
            <person name="Oakley T.H."/>
            <person name="Tokishita S."/>
            <person name="Aerts A."/>
            <person name="Arnold G.J."/>
            <person name="Basu M.K."/>
            <person name="Bauer D.J."/>
            <person name="Caceres C.E."/>
            <person name="Carmel L."/>
            <person name="Casola C."/>
            <person name="Choi J.H."/>
            <person name="Detter J.C."/>
            <person name="Dong Q."/>
            <person name="Dusheyko S."/>
            <person name="Eads B.D."/>
            <person name="Frohlich T."/>
            <person name="Geiler-Samerotte K.A."/>
            <person name="Gerlach D."/>
            <person name="Hatcher P."/>
            <person name="Jogdeo S."/>
            <person name="Krijgsveld J."/>
            <person name="Kriventseva E.V."/>
            <person name="Kultz D."/>
            <person name="Laforsch C."/>
            <person name="Lindquist E."/>
            <person name="Lopez J."/>
            <person name="Manak J.R."/>
            <person name="Muller J."/>
            <person name="Pangilinan J."/>
            <person name="Patwardhan R.P."/>
            <person name="Pitluck S."/>
            <person name="Pritham E.J."/>
            <person name="Rechtsteiner A."/>
            <person name="Rho M."/>
            <person name="Rogozin I.B."/>
            <person name="Sakarya O."/>
            <person name="Salamov A."/>
            <person name="Schaack S."/>
            <person name="Shapiro H."/>
            <person name="Shiga Y."/>
            <person name="Skalitzky C."/>
            <person name="Smith Z."/>
            <person name="Souvorov A."/>
            <person name="Sung W."/>
            <person name="Tang Z."/>
            <person name="Tsuchiya D."/>
            <person name="Tu H."/>
            <person name="Vos H."/>
            <person name="Wang M."/>
            <person name="Wolf Y.I."/>
            <person name="Yamagata H."/>
            <person name="Yamada T."/>
            <person name="Ye Y."/>
            <person name="Shaw J.R."/>
            <person name="Andrews J."/>
            <person name="Crease T.J."/>
            <person name="Tang H."/>
            <person name="Lucas S.M."/>
            <person name="Robertson H.M."/>
            <person name="Bork P."/>
            <person name="Koonin E.V."/>
            <person name="Zdobnov E.M."/>
            <person name="Grigoriev I.V."/>
            <person name="Lynch M."/>
            <person name="Boore J.L."/>
        </authorList>
    </citation>
    <scope>NUCLEOTIDE SEQUENCE [LARGE SCALE GENOMIC DNA]</scope>
</reference>
<accession>E9GI37</accession>
<dbReference type="PROSITE" id="PS50171">
    <property type="entry name" value="ZF_MATRIN"/>
    <property type="match status" value="1"/>
</dbReference>
<dbReference type="GO" id="GO:0005634">
    <property type="term" value="C:nucleus"/>
    <property type="evidence" value="ECO:0007669"/>
    <property type="project" value="UniProtKB-SubCell"/>
</dbReference>
<evidence type="ECO:0000313" key="8">
    <source>
        <dbReference type="EMBL" id="EFX80836.1"/>
    </source>
</evidence>
<dbReference type="KEGG" id="dpx:DAPPUDRAFT_303820"/>
<dbReference type="OrthoDB" id="1925236at2759"/>
<keyword evidence="9" id="KW-1185">Reference proteome</keyword>
<evidence type="ECO:0000256" key="2">
    <source>
        <dbReference type="ARBA" id="ARBA00022723"/>
    </source>
</evidence>
<dbReference type="GO" id="GO:0008270">
    <property type="term" value="F:zinc ion binding"/>
    <property type="evidence" value="ECO:0007669"/>
    <property type="project" value="UniProtKB-KW"/>
</dbReference>
<proteinExistence type="predicted"/>
<dbReference type="SUPFAM" id="SSF57667">
    <property type="entry name" value="beta-beta-alpha zinc fingers"/>
    <property type="match status" value="1"/>
</dbReference>